<protein>
    <submittedName>
        <fullName evidence="1">Uncharacterized protein</fullName>
    </submittedName>
</protein>
<comment type="caution">
    <text evidence="1">The sequence shown here is derived from an EMBL/GenBank/DDBJ whole genome shotgun (WGS) entry which is preliminary data.</text>
</comment>
<proteinExistence type="predicted"/>
<keyword evidence="2" id="KW-1185">Reference proteome</keyword>
<evidence type="ECO:0000313" key="1">
    <source>
        <dbReference type="EMBL" id="DAD21313.1"/>
    </source>
</evidence>
<reference evidence="1 2" key="1">
    <citation type="journal article" date="2020" name="Mol. Biol. Evol.">
        <title>Distinct Expression and Methylation Patterns for Genes with Different Fates following a Single Whole-Genome Duplication in Flowering Plants.</title>
        <authorList>
            <person name="Shi T."/>
            <person name="Rahmani R.S."/>
            <person name="Gugger P.F."/>
            <person name="Wang M."/>
            <person name="Li H."/>
            <person name="Zhang Y."/>
            <person name="Li Z."/>
            <person name="Wang Q."/>
            <person name="Van de Peer Y."/>
            <person name="Marchal K."/>
            <person name="Chen J."/>
        </authorList>
    </citation>
    <scope>NUCLEOTIDE SEQUENCE [LARGE SCALE GENOMIC DNA]</scope>
    <source>
        <tissue evidence="1">Leaf</tissue>
    </source>
</reference>
<evidence type="ECO:0000313" key="2">
    <source>
        <dbReference type="Proteomes" id="UP000607653"/>
    </source>
</evidence>
<dbReference type="AlphaFoldDB" id="A0A822XNN9"/>
<accession>A0A822XNN9</accession>
<name>A0A822XNN9_NELNU</name>
<organism evidence="1 2">
    <name type="scientific">Nelumbo nucifera</name>
    <name type="common">Sacred lotus</name>
    <dbReference type="NCBI Taxonomy" id="4432"/>
    <lineage>
        <taxon>Eukaryota</taxon>
        <taxon>Viridiplantae</taxon>
        <taxon>Streptophyta</taxon>
        <taxon>Embryophyta</taxon>
        <taxon>Tracheophyta</taxon>
        <taxon>Spermatophyta</taxon>
        <taxon>Magnoliopsida</taxon>
        <taxon>Proteales</taxon>
        <taxon>Nelumbonaceae</taxon>
        <taxon>Nelumbo</taxon>
    </lineage>
</organism>
<dbReference type="EMBL" id="DUZY01000001">
    <property type="protein sequence ID" value="DAD21313.1"/>
    <property type="molecule type" value="Genomic_DNA"/>
</dbReference>
<sequence>MRASSWIDGIGGRVSWDLKALGLGSEVVVCLRVGKKKDCNLRGWRVLSFGC</sequence>
<dbReference type="Proteomes" id="UP000607653">
    <property type="component" value="Unassembled WGS sequence"/>
</dbReference>
<gene>
    <name evidence="1" type="ORF">HUJ06_022776</name>
</gene>